<dbReference type="Proteomes" id="UP001178461">
    <property type="component" value="Chromosome W"/>
</dbReference>
<accession>A0AA35LNA0</accession>
<evidence type="ECO:0000313" key="2">
    <source>
        <dbReference type="EMBL" id="CAI5799400.1"/>
    </source>
</evidence>
<gene>
    <name evidence="2" type="ORF">PODLI_1B009235</name>
</gene>
<proteinExistence type="predicted"/>
<feature type="signal peptide" evidence="1">
    <location>
        <begin position="1"/>
        <end position="18"/>
    </location>
</feature>
<sequence length="77" mass="8344">RSEYISLAVFLLGVPGLAVRNSMNINSLACSAAKALNFTSQALHLLNKEQSELHNGLLQNRPAITICSCFIIMAVNK</sequence>
<name>A0AA35LNA0_9SAUR</name>
<evidence type="ECO:0000313" key="3">
    <source>
        <dbReference type="Proteomes" id="UP001178461"/>
    </source>
</evidence>
<dbReference type="Gene3D" id="1.10.287.210">
    <property type="match status" value="1"/>
</dbReference>
<organism evidence="2 3">
    <name type="scientific">Podarcis lilfordi</name>
    <name type="common">Lilford's wall lizard</name>
    <dbReference type="NCBI Taxonomy" id="74358"/>
    <lineage>
        <taxon>Eukaryota</taxon>
        <taxon>Metazoa</taxon>
        <taxon>Chordata</taxon>
        <taxon>Craniata</taxon>
        <taxon>Vertebrata</taxon>
        <taxon>Euteleostomi</taxon>
        <taxon>Lepidosauria</taxon>
        <taxon>Squamata</taxon>
        <taxon>Bifurcata</taxon>
        <taxon>Unidentata</taxon>
        <taxon>Episquamata</taxon>
        <taxon>Laterata</taxon>
        <taxon>Lacertibaenia</taxon>
        <taxon>Lacertidae</taxon>
        <taxon>Podarcis</taxon>
    </lineage>
</organism>
<feature type="non-terminal residue" evidence="2">
    <location>
        <position position="1"/>
    </location>
</feature>
<dbReference type="AlphaFoldDB" id="A0AA35LNA0"/>
<keyword evidence="3" id="KW-1185">Reference proteome</keyword>
<feature type="chain" id="PRO_5041225861" evidence="1">
    <location>
        <begin position="19"/>
        <end position="77"/>
    </location>
</feature>
<keyword evidence="1" id="KW-0732">Signal</keyword>
<protein>
    <submittedName>
        <fullName evidence="2">Uncharacterized protein</fullName>
    </submittedName>
</protein>
<dbReference type="EMBL" id="OX395145">
    <property type="protein sequence ID" value="CAI5799400.1"/>
    <property type="molecule type" value="Genomic_DNA"/>
</dbReference>
<dbReference type="SUPFAM" id="SSF58069">
    <property type="entry name" value="Virus ectodomain"/>
    <property type="match status" value="1"/>
</dbReference>
<evidence type="ECO:0000256" key="1">
    <source>
        <dbReference type="SAM" id="SignalP"/>
    </source>
</evidence>
<reference evidence="2" key="1">
    <citation type="submission" date="2022-12" db="EMBL/GenBank/DDBJ databases">
        <authorList>
            <person name="Alioto T."/>
            <person name="Alioto T."/>
            <person name="Gomez Garrido J."/>
        </authorList>
    </citation>
    <scope>NUCLEOTIDE SEQUENCE</scope>
</reference>